<feature type="domain" description="HTH cro/C1-type" evidence="1">
    <location>
        <begin position="1"/>
        <end position="33"/>
    </location>
</feature>
<evidence type="ECO:0000313" key="3">
    <source>
        <dbReference type="Proteomes" id="UP000444960"/>
    </source>
</evidence>
<evidence type="ECO:0000259" key="1">
    <source>
        <dbReference type="PROSITE" id="PS50943"/>
    </source>
</evidence>
<dbReference type="PROSITE" id="PS50943">
    <property type="entry name" value="HTH_CROC1"/>
    <property type="match status" value="1"/>
</dbReference>
<proteinExistence type="predicted"/>
<keyword evidence="3" id="KW-1185">Reference proteome</keyword>
<dbReference type="EMBL" id="BJOV01000003">
    <property type="protein sequence ID" value="GEE01129.1"/>
    <property type="molecule type" value="Genomic_DNA"/>
</dbReference>
<dbReference type="Proteomes" id="UP000444960">
    <property type="component" value="Unassembled WGS sequence"/>
</dbReference>
<protein>
    <recommendedName>
        <fullName evidence="1">HTH cro/C1-type domain-containing protein</fullName>
    </recommendedName>
</protein>
<name>A0A7I9V6T9_9ACTN</name>
<accession>A0A7I9V6T9</accession>
<reference evidence="3" key="1">
    <citation type="submission" date="2019-06" db="EMBL/GenBank/DDBJ databases">
        <title>Gordonia isolated from sludge of a wastewater treatment plant.</title>
        <authorList>
            <person name="Tamura T."/>
            <person name="Aoyama K."/>
            <person name="Kang Y."/>
            <person name="Saito S."/>
            <person name="Akiyama N."/>
            <person name="Yazawa K."/>
            <person name="Gonoi T."/>
            <person name="Mikami Y."/>
        </authorList>
    </citation>
    <scope>NUCLEOTIDE SEQUENCE [LARGE SCALE GENOMIC DNA]</scope>
    <source>
        <strain evidence="3">NBRC 107696</strain>
    </source>
</reference>
<dbReference type="InterPro" id="IPR001387">
    <property type="entry name" value="Cro/C1-type_HTH"/>
</dbReference>
<organism evidence="2 3">
    <name type="scientific">Gordonia spumicola</name>
    <dbReference type="NCBI Taxonomy" id="589161"/>
    <lineage>
        <taxon>Bacteria</taxon>
        <taxon>Bacillati</taxon>
        <taxon>Actinomycetota</taxon>
        <taxon>Actinomycetes</taxon>
        <taxon>Mycobacteriales</taxon>
        <taxon>Gordoniaceae</taxon>
        <taxon>Gordonia</taxon>
    </lineage>
</organism>
<dbReference type="AlphaFoldDB" id="A0A7I9V6T9"/>
<sequence>MISDLENGRKRSLDVGELIVIAAALGVPPISLLYPEIPDGVVEALPNWPTTSWDALRWFTGEARLQRDLDLDDVDGLIEVSADGPNMFDAADVADRLNLPTDRDALAKLALLRERGRLMRVLSATMVAFSDADSETFDTEPAKAIRQALHNVDSRLHELDGPRVPDGA</sequence>
<comment type="caution">
    <text evidence="2">The sequence shown here is derived from an EMBL/GenBank/DDBJ whole genome shotgun (WGS) entry which is preliminary data.</text>
</comment>
<gene>
    <name evidence="2" type="ORF">nbrc107696_15750</name>
</gene>
<evidence type="ECO:0000313" key="2">
    <source>
        <dbReference type="EMBL" id="GEE01129.1"/>
    </source>
</evidence>